<name>A0ABD0KID9_9CAEN</name>
<organism evidence="2 3">
    <name type="scientific">Batillaria attramentaria</name>
    <dbReference type="NCBI Taxonomy" id="370345"/>
    <lineage>
        <taxon>Eukaryota</taxon>
        <taxon>Metazoa</taxon>
        <taxon>Spiralia</taxon>
        <taxon>Lophotrochozoa</taxon>
        <taxon>Mollusca</taxon>
        <taxon>Gastropoda</taxon>
        <taxon>Caenogastropoda</taxon>
        <taxon>Sorbeoconcha</taxon>
        <taxon>Cerithioidea</taxon>
        <taxon>Batillariidae</taxon>
        <taxon>Batillaria</taxon>
    </lineage>
</organism>
<feature type="region of interest" description="Disordered" evidence="1">
    <location>
        <begin position="1"/>
        <end position="34"/>
    </location>
</feature>
<gene>
    <name evidence="2" type="ORF">BaRGS_00021824</name>
</gene>
<feature type="compositionally biased region" description="Polar residues" evidence="1">
    <location>
        <begin position="1"/>
        <end position="11"/>
    </location>
</feature>
<dbReference type="EMBL" id="JACVVK020000172">
    <property type="protein sequence ID" value="KAK7486853.1"/>
    <property type="molecule type" value="Genomic_DNA"/>
</dbReference>
<protein>
    <submittedName>
        <fullName evidence="2">Uncharacterized protein</fullName>
    </submittedName>
</protein>
<keyword evidence="3" id="KW-1185">Reference proteome</keyword>
<sequence>MPKTADSNSERSYVASPLPPPHAPCPGEKPNKVVTSRSAPDVIMGPRFESLLGDLPISASGRIVDSPIRTFRGLINYNSYVLISLGRINLFTDELC</sequence>
<comment type="caution">
    <text evidence="2">The sequence shown here is derived from an EMBL/GenBank/DDBJ whole genome shotgun (WGS) entry which is preliminary data.</text>
</comment>
<evidence type="ECO:0000313" key="2">
    <source>
        <dbReference type="EMBL" id="KAK7486853.1"/>
    </source>
</evidence>
<dbReference type="Proteomes" id="UP001519460">
    <property type="component" value="Unassembled WGS sequence"/>
</dbReference>
<accession>A0ABD0KID9</accession>
<evidence type="ECO:0000256" key="1">
    <source>
        <dbReference type="SAM" id="MobiDB-lite"/>
    </source>
</evidence>
<dbReference type="AlphaFoldDB" id="A0ABD0KID9"/>
<proteinExistence type="predicted"/>
<evidence type="ECO:0000313" key="3">
    <source>
        <dbReference type="Proteomes" id="UP001519460"/>
    </source>
</evidence>
<reference evidence="2 3" key="1">
    <citation type="journal article" date="2023" name="Sci. Data">
        <title>Genome assembly of the Korean intertidal mud-creeper Batillaria attramentaria.</title>
        <authorList>
            <person name="Patra A.K."/>
            <person name="Ho P.T."/>
            <person name="Jun S."/>
            <person name="Lee S.J."/>
            <person name="Kim Y."/>
            <person name="Won Y.J."/>
        </authorList>
    </citation>
    <scope>NUCLEOTIDE SEQUENCE [LARGE SCALE GENOMIC DNA]</scope>
    <source>
        <strain evidence="2">Wonlab-2016</strain>
    </source>
</reference>